<evidence type="ECO:0000256" key="2">
    <source>
        <dbReference type="SAM" id="SignalP"/>
    </source>
</evidence>
<dbReference type="InterPro" id="IPR053224">
    <property type="entry name" value="Sensory_adhesion_molecule"/>
</dbReference>
<keyword evidence="1" id="KW-0812">Transmembrane</keyword>
<evidence type="ECO:0000256" key="1">
    <source>
        <dbReference type="SAM" id="Phobius"/>
    </source>
</evidence>
<sequence>MSIHSSKHALTTYASIFLFLLIEISTPIKVIAGDPHFISFRSPNLYPEGLAWDPTKQHFLTGSFHHRTISSISDAGVVQTLISDSSLPENVTVLGLAVDSRNNRVLAAIHAVQPLPPFNALAAYDLKSGQRLFLSLLPSDEHAIANDVAVDFNGNAYVTNSIGNFIWKVNAKGEASIFSKSPRFTEHPVDRDTPYSFCGLNGIAYVSSGGYLLVGQSNTGKMFKVDAEDGTARHVLLNEDLTAPDGVVLRSDGVVLVVSPEVNKLWFLKSNSGWNEGVVYDKIDLDDEGYPTSVVARERDKAYVLYGYFSEGVLGNSERESFRIEEVRSPKESEDENVWIYVMIGFGLVYFLYWRFQMGQLVKNMDKKIN</sequence>
<organism evidence="3 4">
    <name type="scientific">Cicer arietinum</name>
    <name type="common">Chickpea</name>
    <name type="synonym">Garbanzo</name>
    <dbReference type="NCBI Taxonomy" id="3827"/>
    <lineage>
        <taxon>Eukaryota</taxon>
        <taxon>Viridiplantae</taxon>
        <taxon>Streptophyta</taxon>
        <taxon>Embryophyta</taxon>
        <taxon>Tracheophyta</taxon>
        <taxon>Spermatophyta</taxon>
        <taxon>Magnoliopsida</taxon>
        <taxon>eudicotyledons</taxon>
        <taxon>Gunneridae</taxon>
        <taxon>Pentapetalae</taxon>
        <taxon>rosids</taxon>
        <taxon>fabids</taxon>
        <taxon>Fabales</taxon>
        <taxon>Fabaceae</taxon>
        <taxon>Papilionoideae</taxon>
        <taxon>50 kb inversion clade</taxon>
        <taxon>NPAAA clade</taxon>
        <taxon>Hologalegina</taxon>
        <taxon>IRL clade</taxon>
        <taxon>Cicereae</taxon>
        <taxon>Cicer</taxon>
    </lineage>
</organism>
<dbReference type="GeneID" id="101508135"/>
<keyword evidence="3" id="KW-1185">Reference proteome</keyword>
<dbReference type="PANTHER" id="PTHR31460">
    <property type="match status" value="1"/>
</dbReference>
<name>A0A1S2Y2E8_CICAR</name>
<keyword evidence="1" id="KW-1133">Transmembrane helix</keyword>
<reference evidence="3" key="1">
    <citation type="journal article" date="2013" name="Nat. Biotechnol.">
        <title>Draft genome sequence of chickpea (Cicer arietinum) provides a resource for trait improvement.</title>
        <authorList>
            <person name="Varshney R.K."/>
            <person name="Song C."/>
            <person name="Saxena R.K."/>
            <person name="Azam S."/>
            <person name="Yu S."/>
            <person name="Sharpe A.G."/>
            <person name="Cannon S."/>
            <person name="Baek J."/>
            <person name="Rosen B.D."/>
            <person name="Tar'an B."/>
            <person name="Millan T."/>
            <person name="Zhang X."/>
            <person name="Ramsay L.D."/>
            <person name="Iwata A."/>
            <person name="Wang Y."/>
            <person name="Nelson W."/>
            <person name="Farmer A.D."/>
            <person name="Gaur P.M."/>
            <person name="Soderlund C."/>
            <person name="Penmetsa R.V."/>
            <person name="Xu C."/>
            <person name="Bharti A.K."/>
            <person name="He W."/>
            <person name="Winter P."/>
            <person name="Zhao S."/>
            <person name="Hane J.K."/>
            <person name="Carrasquilla-Garcia N."/>
            <person name="Condie J.A."/>
            <person name="Upadhyaya H.D."/>
            <person name="Luo M.C."/>
            <person name="Thudi M."/>
            <person name="Gowda C.L."/>
            <person name="Singh N.P."/>
            <person name="Lichtenzveig J."/>
            <person name="Gali K.K."/>
            <person name="Rubio J."/>
            <person name="Nadarajan N."/>
            <person name="Dolezel J."/>
            <person name="Bansal K.C."/>
            <person name="Xu X."/>
            <person name="Edwards D."/>
            <person name="Zhang G."/>
            <person name="Kahl G."/>
            <person name="Gil J."/>
            <person name="Singh K.B."/>
            <person name="Datta S.K."/>
            <person name="Jackson S.A."/>
            <person name="Wang J."/>
            <person name="Cook D.R."/>
        </authorList>
    </citation>
    <scope>NUCLEOTIDE SEQUENCE [LARGE SCALE GENOMIC DNA]</scope>
    <source>
        <strain evidence="3">cv. CDC Frontier</strain>
    </source>
</reference>
<feature type="chain" id="PRO_5010237175" evidence="2">
    <location>
        <begin position="33"/>
        <end position="370"/>
    </location>
</feature>
<dbReference type="PaxDb" id="3827-XP_004498321.1"/>
<dbReference type="Gene3D" id="2.120.10.30">
    <property type="entry name" value="TolB, C-terminal domain"/>
    <property type="match status" value="1"/>
</dbReference>
<dbReference type="OrthoDB" id="1885092at2759"/>
<reference evidence="4" key="2">
    <citation type="submission" date="2025-08" db="UniProtKB">
        <authorList>
            <consortium name="RefSeq"/>
        </authorList>
    </citation>
    <scope>IDENTIFICATION</scope>
    <source>
        <tissue evidence="4">Etiolated seedlings</tissue>
    </source>
</reference>
<dbReference type="GO" id="GO:0005783">
    <property type="term" value="C:endoplasmic reticulum"/>
    <property type="evidence" value="ECO:0007669"/>
    <property type="project" value="TreeGrafter"/>
</dbReference>
<keyword evidence="2" id="KW-0732">Signal</keyword>
<proteinExistence type="predicted"/>
<dbReference type="RefSeq" id="XP_004498321.1">
    <property type="nucleotide sequence ID" value="XM_004498264.3"/>
</dbReference>
<protein>
    <submittedName>
        <fullName evidence="4">Uncharacterized protein LOC101508135</fullName>
    </submittedName>
</protein>
<dbReference type="eggNOG" id="ENOG502QR2Q">
    <property type="taxonomic scope" value="Eukaryota"/>
</dbReference>
<dbReference type="AlphaFoldDB" id="A0A1S2Y2E8"/>
<feature type="transmembrane region" description="Helical" evidence="1">
    <location>
        <begin position="338"/>
        <end position="356"/>
    </location>
</feature>
<dbReference type="InterPro" id="IPR011042">
    <property type="entry name" value="6-blade_b-propeller_TolB-like"/>
</dbReference>
<evidence type="ECO:0000313" key="3">
    <source>
        <dbReference type="Proteomes" id="UP000087171"/>
    </source>
</evidence>
<dbReference type="FunFam" id="2.120.10.30:FF:000089">
    <property type="entry name" value="Calcium-dependent phosphotriesterase superfamily protein"/>
    <property type="match status" value="1"/>
</dbReference>
<feature type="signal peptide" evidence="2">
    <location>
        <begin position="1"/>
        <end position="32"/>
    </location>
</feature>
<keyword evidence="1" id="KW-0472">Membrane</keyword>
<evidence type="ECO:0000313" key="4">
    <source>
        <dbReference type="RefSeq" id="XP_004498321.1"/>
    </source>
</evidence>
<dbReference type="PANTHER" id="PTHR31460:SF3">
    <property type="entry name" value="MESOCENTIN"/>
    <property type="match status" value="1"/>
</dbReference>
<gene>
    <name evidence="4" type="primary">LOC101508135</name>
</gene>
<dbReference type="Proteomes" id="UP000087171">
    <property type="component" value="Chromosome Ca4"/>
</dbReference>
<dbReference type="KEGG" id="cam:101508135"/>
<dbReference type="SUPFAM" id="SSF101898">
    <property type="entry name" value="NHL repeat"/>
    <property type="match status" value="1"/>
</dbReference>
<accession>A0A1S2Y2E8</accession>